<comment type="caution">
    <text evidence="2">The sequence shown here is derived from an EMBL/GenBank/DDBJ whole genome shotgun (WGS) entry which is preliminary data.</text>
</comment>
<dbReference type="EMBL" id="LAZR01025791">
    <property type="protein sequence ID" value="KKL70794.1"/>
    <property type="molecule type" value="Genomic_DNA"/>
</dbReference>
<feature type="region of interest" description="Disordered" evidence="1">
    <location>
        <begin position="1"/>
        <end position="21"/>
    </location>
</feature>
<evidence type="ECO:0000313" key="2">
    <source>
        <dbReference type="EMBL" id="KKL70794.1"/>
    </source>
</evidence>
<proteinExistence type="predicted"/>
<organism evidence="2">
    <name type="scientific">marine sediment metagenome</name>
    <dbReference type="NCBI Taxonomy" id="412755"/>
    <lineage>
        <taxon>unclassified sequences</taxon>
        <taxon>metagenomes</taxon>
        <taxon>ecological metagenomes</taxon>
    </lineage>
</organism>
<accession>A0A0F9EA10</accession>
<dbReference type="AlphaFoldDB" id="A0A0F9EA10"/>
<gene>
    <name evidence="2" type="ORF">LCGC14_2101360</name>
</gene>
<name>A0A0F9EA10_9ZZZZ</name>
<sequence length="82" mass="9284">MQIAEQRLEAERKAKRKARHKTRVKARLKAKAFVKKVNELQGADSAVLLDASREPSWPLDDTDLACEAFELAYALADRVKDC</sequence>
<evidence type="ECO:0000256" key="1">
    <source>
        <dbReference type="SAM" id="MobiDB-lite"/>
    </source>
</evidence>
<feature type="compositionally biased region" description="Basic and acidic residues" evidence="1">
    <location>
        <begin position="1"/>
        <end position="12"/>
    </location>
</feature>
<protein>
    <submittedName>
        <fullName evidence="2">Uncharacterized protein</fullName>
    </submittedName>
</protein>
<reference evidence="2" key="1">
    <citation type="journal article" date="2015" name="Nature">
        <title>Complex archaea that bridge the gap between prokaryotes and eukaryotes.</title>
        <authorList>
            <person name="Spang A."/>
            <person name="Saw J.H."/>
            <person name="Jorgensen S.L."/>
            <person name="Zaremba-Niedzwiedzka K."/>
            <person name="Martijn J."/>
            <person name="Lind A.E."/>
            <person name="van Eijk R."/>
            <person name="Schleper C."/>
            <person name="Guy L."/>
            <person name="Ettema T.J."/>
        </authorList>
    </citation>
    <scope>NUCLEOTIDE SEQUENCE</scope>
</reference>